<evidence type="ECO:0000313" key="5">
    <source>
        <dbReference type="Proteomes" id="UP000271889"/>
    </source>
</evidence>
<evidence type="ECO:0000259" key="3">
    <source>
        <dbReference type="PROSITE" id="PS50157"/>
    </source>
</evidence>
<feature type="compositionally biased region" description="Polar residues" evidence="2">
    <location>
        <begin position="205"/>
        <end position="218"/>
    </location>
</feature>
<keyword evidence="1" id="KW-0863">Zinc-finger</keyword>
<dbReference type="AlphaFoldDB" id="A0A3P6SHZ8"/>
<feature type="region of interest" description="Disordered" evidence="2">
    <location>
        <begin position="164"/>
        <end position="219"/>
    </location>
</feature>
<gene>
    <name evidence="4" type="ORF">CGOC_LOCUS2768</name>
</gene>
<feature type="domain" description="C2H2-type" evidence="3">
    <location>
        <begin position="106"/>
        <end position="131"/>
    </location>
</feature>
<dbReference type="InterPro" id="IPR036236">
    <property type="entry name" value="Znf_C2H2_sf"/>
</dbReference>
<accession>A0A3P6SHZ8</accession>
<dbReference type="PROSITE" id="PS00028">
    <property type="entry name" value="ZINC_FINGER_C2H2_1"/>
    <property type="match status" value="2"/>
</dbReference>
<dbReference type="Proteomes" id="UP000271889">
    <property type="component" value="Unassembled WGS sequence"/>
</dbReference>
<dbReference type="SMART" id="SM00355">
    <property type="entry name" value="ZnF_C2H2"/>
    <property type="match status" value="2"/>
</dbReference>
<proteinExistence type="predicted"/>
<organism evidence="4 5">
    <name type="scientific">Cylicostephanus goldi</name>
    <name type="common">Nematode worm</name>
    <dbReference type="NCBI Taxonomy" id="71465"/>
    <lineage>
        <taxon>Eukaryota</taxon>
        <taxon>Metazoa</taxon>
        <taxon>Ecdysozoa</taxon>
        <taxon>Nematoda</taxon>
        <taxon>Chromadorea</taxon>
        <taxon>Rhabditida</taxon>
        <taxon>Rhabditina</taxon>
        <taxon>Rhabditomorpha</taxon>
        <taxon>Strongyloidea</taxon>
        <taxon>Strongylidae</taxon>
        <taxon>Cylicostephanus</taxon>
    </lineage>
</organism>
<dbReference type="SUPFAM" id="SSF57667">
    <property type="entry name" value="beta-beta-alpha zinc fingers"/>
    <property type="match status" value="1"/>
</dbReference>
<reference evidence="4 5" key="1">
    <citation type="submission" date="2018-11" db="EMBL/GenBank/DDBJ databases">
        <authorList>
            <consortium name="Pathogen Informatics"/>
        </authorList>
    </citation>
    <scope>NUCLEOTIDE SEQUENCE [LARGE SCALE GENOMIC DNA]</scope>
</reference>
<evidence type="ECO:0000256" key="2">
    <source>
        <dbReference type="SAM" id="MobiDB-lite"/>
    </source>
</evidence>
<keyword evidence="5" id="KW-1185">Reference proteome</keyword>
<keyword evidence="1" id="KW-0479">Metal-binding</keyword>
<dbReference type="GO" id="GO:0008270">
    <property type="term" value="F:zinc ion binding"/>
    <property type="evidence" value="ECO:0007669"/>
    <property type="project" value="UniProtKB-KW"/>
</dbReference>
<evidence type="ECO:0000313" key="4">
    <source>
        <dbReference type="EMBL" id="VDK53721.1"/>
    </source>
</evidence>
<dbReference type="PROSITE" id="PS50157">
    <property type="entry name" value="ZINC_FINGER_C2H2_2"/>
    <property type="match status" value="1"/>
</dbReference>
<keyword evidence="1" id="KW-0862">Zinc</keyword>
<name>A0A3P6SHZ8_CYLGO</name>
<dbReference type="InterPro" id="IPR013087">
    <property type="entry name" value="Znf_C2H2_type"/>
</dbReference>
<protein>
    <recommendedName>
        <fullName evidence="3">C2H2-type domain-containing protein</fullName>
    </recommendedName>
</protein>
<sequence length="233" mass="26811">MNREINDFQANMHRHRMRHSGVKPYECRYCKKRFFRKDQTCKVAVSLERRLRKKGLDDEIHSLRQAVLPLKIRDANFISQTCTPKQVEHIQMQEHSMTHIKTGVDFDCPVAFCTHQFSQHSTLRSHLDEAHNVCASSPASCKRCSLLFANSRRLLLHYQTRHDDSECSGAVPKKDNDASLKKRRPLSTSASPSQLRGPCKKEFSPHQTDSSEISSSPDWDQVATCYFGPLRVN</sequence>
<evidence type="ECO:0000256" key="1">
    <source>
        <dbReference type="PROSITE-ProRule" id="PRU00042"/>
    </source>
</evidence>
<dbReference type="Gene3D" id="3.30.160.60">
    <property type="entry name" value="Classic Zinc Finger"/>
    <property type="match status" value="2"/>
</dbReference>
<dbReference type="EMBL" id="UYRV01006508">
    <property type="protein sequence ID" value="VDK53721.1"/>
    <property type="molecule type" value="Genomic_DNA"/>
</dbReference>
<dbReference type="OrthoDB" id="5576026at2759"/>